<proteinExistence type="predicted"/>
<feature type="domain" description="C6" evidence="2">
    <location>
        <begin position="375"/>
        <end position="461"/>
    </location>
</feature>
<feature type="signal peptide" evidence="1">
    <location>
        <begin position="1"/>
        <end position="19"/>
    </location>
</feature>
<evidence type="ECO:0000256" key="1">
    <source>
        <dbReference type="SAM" id="SignalP"/>
    </source>
</evidence>
<comment type="caution">
    <text evidence="3">The sequence shown here is derived from an EMBL/GenBank/DDBJ whole genome shotgun (WGS) entry which is preliminary data.</text>
</comment>
<evidence type="ECO:0000313" key="3">
    <source>
        <dbReference type="EMBL" id="KAK0403729.1"/>
    </source>
</evidence>
<feature type="chain" id="PRO_5041299952" description="C6 domain-containing protein" evidence="1">
    <location>
        <begin position="20"/>
        <end position="558"/>
    </location>
</feature>
<gene>
    <name evidence="3" type="ORF">QR680_017091</name>
</gene>
<reference evidence="3" key="1">
    <citation type="submission" date="2023-06" db="EMBL/GenBank/DDBJ databases">
        <title>Genomic analysis of the entomopathogenic nematode Steinernema hermaphroditum.</title>
        <authorList>
            <person name="Schwarz E.M."/>
            <person name="Heppert J.K."/>
            <person name="Baniya A."/>
            <person name="Schwartz H.T."/>
            <person name="Tan C.-H."/>
            <person name="Antoshechkin I."/>
            <person name="Sternberg P.W."/>
            <person name="Goodrich-Blair H."/>
            <person name="Dillman A.R."/>
        </authorList>
    </citation>
    <scope>NUCLEOTIDE SEQUENCE</scope>
    <source>
        <strain evidence="3">PS9179</strain>
        <tissue evidence="3">Whole animal</tissue>
    </source>
</reference>
<dbReference type="EMBL" id="JAUCMV010000004">
    <property type="protein sequence ID" value="KAK0403729.1"/>
    <property type="molecule type" value="Genomic_DNA"/>
</dbReference>
<evidence type="ECO:0000313" key="4">
    <source>
        <dbReference type="Proteomes" id="UP001175271"/>
    </source>
</evidence>
<dbReference type="PANTHER" id="PTHR21629:SF5">
    <property type="entry name" value="C6 DOMAIN-CONTAINING PROTEIN"/>
    <property type="match status" value="1"/>
</dbReference>
<evidence type="ECO:0000259" key="2">
    <source>
        <dbReference type="SMART" id="SM01048"/>
    </source>
</evidence>
<organism evidence="3 4">
    <name type="scientific">Steinernema hermaphroditum</name>
    <dbReference type="NCBI Taxonomy" id="289476"/>
    <lineage>
        <taxon>Eukaryota</taxon>
        <taxon>Metazoa</taxon>
        <taxon>Ecdysozoa</taxon>
        <taxon>Nematoda</taxon>
        <taxon>Chromadorea</taxon>
        <taxon>Rhabditida</taxon>
        <taxon>Tylenchina</taxon>
        <taxon>Panagrolaimomorpha</taxon>
        <taxon>Strongyloidoidea</taxon>
        <taxon>Steinernematidae</taxon>
        <taxon>Steinernema</taxon>
    </lineage>
</organism>
<dbReference type="InterPro" id="IPR002601">
    <property type="entry name" value="C6_domain"/>
</dbReference>
<feature type="domain" description="C6" evidence="2">
    <location>
        <begin position="57"/>
        <end position="150"/>
    </location>
</feature>
<sequence length="558" mass="60137">MAFFAVLLLLLFSVERSQGCIATQNVENPRVPGLPEIPNGRSMLTILVPETVGDLDCKSCNPVEVRLGAPFKAMDLDEGGIDAADQCATRRFECRGVENPRRTLLVWDEPNGVFSEDGPGFAGATIKCNTDGQWILAQNGRNIPVTEVGCVAVVQEGNGGNCRECVPANVEAVVGGDLRGRQMHLDEVGADPEDGCRTRTFECRGQNPQLLWNGGADGTAVPEAPDGAAVRKTLKCNAAGQWILQENNRNTVIDQVHCVAVALEEGGEACRNCDPTAIALNKGAGWEALVVEERVGDGGCATRSFECRGGDGAVRSELVWNMGMVLPSMDDPARVRRDVRCNDAGLWELVDAERAENVVVREVGCRVERGAVPPCRNCGAVNVVGAVDRDEAGVDAADGCATRTFECRGGQNPLRTALVWNGARSSIDTLERVERTLRCNQNAQWILQEDGENIAVREVACDVVLAGCRECVAEGLVTENFQPENLNFELAEGECARMDVICQGQRVRWNNGADGETEAEGEFAFAVLGCSNDRQWLLRRENQAPVVVRQATCIANGP</sequence>
<keyword evidence="4" id="KW-1185">Reference proteome</keyword>
<accession>A0AA39LNQ1</accession>
<dbReference type="SMART" id="SM01048">
    <property type="entry name" value="C6"/>
    <property type="match status" value="3"/>
</dbReference>
<name>A0AA39LNQ1_9BILA</name>
<dbReference type="AlphaFoldDB" id="A0AA39LNQ1"/>
<feature type="domain" description="C6" evidence="2">
    <location>
        <begin position="165"/>
        <end position="258"/>
    </location>
</feature>
<protein>
    <recommendedName>
        <fullName evidence="2">C6 domain-containing protein</fullName>
    </recommendedName>
</protein>
<keyword evidence="1" id="KW-0732">Signal</keyword>
<dbReference type="Proteomes" id="UP001175271">
    <property type="component" value="Unassembled WGS sequence"/>
</dbReference>
<dbReference type="PANTHER" id="PTHR21629">
    <property type="entry name" value="C6 DOMAIN-CONTAINING PROTEIN"/>
    <property type="match status" value="1"/>
</dbReference>